<feature type="compositionally biased region" description="Polar residues" evidence="1">
    <location>
        <begin position="276"/>
        <end position="294"/>
    </location>
</feature>
<dbReference type="GO" id="GO:0016787">
    <property type="term" value="F:hydrolase activity"/>
    <property type="evidence" value="ECO:0007669"/>
    <property type="project" value="UniProtKB-KW"/>
</dbReference>
<dbReference type="EMBL" id="JAIBOA010000003">
    <property type="protein sequence ID" value="MBW8481910.1"/>
    <property type="molecule type" value="Genomic_DNA"/>
</dbReference>
<dbReference type="Gene3D" id="3.40.710.10">
    <property type="entry name" value="DD-peptidase/beta-lactamase superfamily"/>
    <property type="match status" value="1"/>
</dbReference>
<dbReference type="SUPFAM" id="SSF56601">
    <property type="entry name" value="beta-lactamase/transpeptidase-like"/>
    <property type="match status" value="1"/>
</dbReference>
<organism evidence="3 4">
    <name type="scientific">Actinomadura parmotrematis</name>
    <dbReference type="NCBI Taxonomy" id="2864039"/>
    <lineage>
        <taxon>Bacteria</taxon>
        <taxon>Bacillati</taxon>
        <taxon>Actinomycetota</taxon>
        <taxon>Actinomycetes</taxon>
        <taxon>Streptosporangiales</taxon>
        <taxon>Thermomonosporaceae</taxon>
        <taxon>Actinomadura</taxon>
    </lineage>
</organism>
<dbReference type="Proteomes" id="UP000774570">
    <property type="component" value="Unassembled WGS sequence"/>
</dbReference>
<feature type="compositionally biased region" description="Basic residues" evidence="1">
    <location>
        <begin position="208"/>
        <end position="222"/>
    </location>
</feature>
<dbReference type="PANTHER" id="PTHR46825">
    <property type="entry name" value="D-ALANYL-D-ALANINE-CARBOXYPEPTIDASE/ENDOPEPTIDASE AMPH"/>
    <property type="match status" value="1"/>
</dbReference>
<evidence type="ECO:0000259" key="2">
    <source>
        <dbReference type="Pfam" id="PF00144"/>
    </source>
</evidence>
<dbReference type="InterPro" id="IPR012338">
    <property type="entry name" value="Beta-lactam/transpept-like"/>
</dbReference>
<name>A0ABS7FNG3_9ACTN</name>
<feature type="compositionally biased region" description="Basic residues" evidence="1">
    <location>
        <begin position="182"/>
        <end position="197"/>
    </location>
</feature>
<evidence type="ECO:0000313" key="4">
    <source>
        <dbReference type="Proteomes" id="UP000774570"/>
    </source>
</evidence>
<dbReference type="InterPro" id="IPR050491">
    <property type="entry name" value="AmpC-like"/>
</dbReference>
<feature type="region of interest" description="Disordered" evidence="1">
    <location>
        <begin position="131"/>
        <end position="324"/>
    </location>
</feature>
<proteinExistence type="predicted"/>
<evidence type="ECO:0000256" key="1">
    <source>
        <dbReference type="SAM" id="MobiDB-lite"/>
    </source>
</evidence>
<dbReference type="InterPro" id="IPR001466">
    <property type="entry name" value="Beta-lactam-related"/>
</dbReference>
<dbReference type="Pfam" id="PF00144">
    <property type="entry name" value="Beta-lactamase"/>
    <property type="match status" value="1"/>
</dbReference>
<dbReference type="PANTHER" id="PTHR46825:SF9">
    <property type="entry name" value="BETA-LACTAMASE-RELATED DOMAIN-CONTAINING PROTEIN"/>
    <property type="match status" value="1"/>
</dbReference>
<feature type="compositionally biased region" description="Low complexity" evidence="1">
    <location>
        <begin position="250"/>
        <end position="268"/>
    </location>
</feature>
<gene>
    <name evidence="3" type="ORF">K1Y72_05990</name>
</gene>
<reference evidence="3 4" key="1">
    <citation type="submission" date="2021-07" db="EMBL/GenBank/DDBJ databases">
        <title>Actinomadura sp. PM05-2 isolated from lichen.</title>
        <authorList>
            <person name="Somphong A."/>
            <person name="Phongsopitanun W."/>
            <person name="Tanasupawat S."/>
            <person name="Peongsungnone V."/>
        </authorList>
    </citation>
    <scope>NUCLEOTIDE SEQUENCE [LARGE SCALE GENOMIC DNA]</scope>
    <source>
        <strain evidence="3 4">PM05-2</strain>
    </source>
</reference>
<keyword evidence="4" id="KW-1185">Reference proteome</keyword>
<sequence>MNAALHYAQGLSLLVRRPGEDPAILPIGLANVEHGVPSGPETAFNVGSVAKQITAHLVLLADGDNPLHLDQKATELLPGLKITDITIADLITHRSGLRDVESLLSLAGFRDLDHYTAEDLRNLAYPQDRRAVPTAPSCTTTPTTFFLPTSSKPSTAPSGPPRPTSPVRPAQDERHPLQNRPPRSRTRSRRRVPRRPGRLATHPDTRHPARPRKPLGHRHRPGRVAYAPSTSSGRADTGVSLAKRHSTISPATTRPTSKAPAATPTPALEGPPPSITAMSRDSQSQPTWTRQACDSSPCPTTPRSPPIGSLPRCSEHYANTPNET</sequence>
<feature type="domain" description="Beta-lactamase-related" evidence="2">
    <location>
        <begin position="9"/>
        <end position="101"/>
    </location>
</feature>
<comment type="caution">
    <text evidence="3">The sequence shown here is derived from an EMBL/GenBank/DDBJ whole genome shotgun (WGS) entry which is preliminary data.</text>
</comment>
<protein>
    <submittedName>
        <fullName evidence="3">Serine hydrolase</fullName>
    </submittedName>
</protein>
<feature type="compositionally biased region" description="Low complexity" evidence="1">
    <location>
        <begin position="133"/>
        <end position="155"/>
    </location>
</feature>
<evidence type="ECO:0000313" key="3">
    <source>
        <dbReference type="EMBL" id="MBW8481910.1"/>
    </source>
</evidence>
<keyword evidence="3" id="KW-0378">Hydrolase</keyword>
<accession>A0ABS7FNG3</accession>